<organism evidence="1 2">
    <name type="scientific">Dethiobacter alkaliphilus AHT 1</name>
    <dbReference type="NCBI Taxonomy" id="555088"/>
    <lineage>
        <taxon>Bacteria</taxon>
        <taxon>Bacillati</taxon>
        <taxon>Bacillota</taxon>
        <taxon>Dethiobacteria</taxon>
        <taxon>Dethiobacterales</taxon>
        <taxon>Dethiobacteraceae</taxon>
        <taxon>Dethiobacter</taxon>
    </lineage>
</organism>
<reference evidence="1 2" key="1">
    <citation type="submission" date="2009-02" db="EMBL/GenBank/DDBJ databases">
        <title>Sequencing of the draft genome and assembly of Dethiobacter alkaliphilus AHT 1.</title>
        <authorList>
            <consortium name="US DOE Joint Genome Institute (JGI-PGF)"/>
            <person name="Lucas S."/>
            <person name="Copeland A."/>
            <person name="Lapidus A."/>
            <person name="Glavina del Rio T."/>
            <person name="Dalin E."/>
            <person name="Tice H."/>
            <person name="Bruce D."/>
            <person name="Goodwin L."/>
            <person name="Pitluck S."/>
            <person name="Larimer F."/>
            <person name="Land M.L."/>
            <person name="Hauser L."/>
            <person name="Muyzer G."/>
        </authorList>
    </citation>
    <scope>NUCLEOTIDE SEQUENCE [LARGE SCALE GENOMIC DNA]</scope>
    <source>
        <strain evidence="1 2">AHT 1</strain>
    </source>
</reference>
<evidence type="ECO:0000313" key="1">
    <source>
        <dbReference type="EMBL" id="EEG77239.1"/>
    </source>
</evidence>
<evidence type="ECO:0000313" key="2">
    <source>
        <dbReference type="Proteomes" id="UP000006443"/>
    </source>
</evidence>
<dbReference type="AlphaFoldDB" id="C0GHN3"/>
<proteinExistence type="predicted"/>
<gene>
    <name evidence="1" type="ORF">DealDRAFT_1992</name>
</gene>
<sequence length="51" mass="5785">MFVILLTALVVAGLFIFDNLIDGDKLFHIENVEQERNICPFTTVEAFVLSK</sequence>
<comment type="caution">
    <text evidence="1">The sequence shown here is derived from an EMBL/GenBank/DDBJ whole genome shotgun (WGS) entry which is preliminary data.</text>
</comment>
<protein>
    <submittedName>
        <fullName evidence="1">Uncharacterized protein</fullName>
    </submittedName>
</protein>
<dbReference type="STRING" id="555088.DealDRAFT_1992"/>
<dbReference type="EMBL" id="ACJM01000009">
    <property type="protein sequence ID" value="EEG77239.1"/>
    <property type="molecule type" value="Genomic_DNA"/>
</dbReference>
<keyword evidence="2" id="KW-1185">Reference proteome</keyword>
<accession>C0GHN3</accession>
<dbReference type="RefSeq" id="WP_008517051.1">
    <property type="nucleotide sequence ID" value="NZ_ACJM01000009.1"/>
</dbReference>
<name>C0GHN3_DETAL</name>
<dbReference type="Proteomes" id="UP000006443">
    <property type="component" value="Unassembled WGS sequence"/>
</dbReference>